<organism evidence="2 3">
    <name type="scientific">Propioniciclava soli</name>
    <dbReference type="NCBI Taxonomy" id="2775081"/>
    <lineage>
        <taxon>Bacteria</taxon>
        <taxon>Bacillati</taxon>
        <taxon>Actinomycetota</taxon>
        <taxon>Actinomycetes</taxon>
        <taxon>Propionibacteriales</taxon>
        <taxon>Propionibacteriaceae</taxon>
        <taxon>Propioniciclava</taxon>
    </lineage>
</organism>
<dbReference type="PANTHER" id="PTHR43328:SF1">
    <property type="entry name" value="N-ACETYLTRANSFERASE DOMAIN-CONTAINING PROTEIN"/>
    <property type="match status" value="1"/>
</dbReference>
<proteinExistence type="predicted"/>
<gene>
    <name evidence="2" type="ORF">PCC79_01430</name>
</gene>
<protein>
    <submittedName>
        <fullName evidence="2">GNAT family protein</fullName>
    </submittedName>
</protein>
<evidence type="ECO:0000313" key="2">
    <source>
        <dbReference type="EMBL" id="WZW98902.1"/>
    </source>
</evidence>
<evidence type="ECO:0000259" key="1">
    <source>
        <dbReference type="PROSITE" id="PS51186"/>
    </source>
</evidence>
<dbReference type="PANTHER" id="PTHR43328">
    <property type="entry name" value="ACETYLTRANSFERASE-RELATED"/>
    <property type="match status" value="1"/>
</dbReference>
<dbReference type="SUPFAM" id="SSF55729">
    <property type="entry name" value="Acyl-CoA N-acyltransferases (Nat)"/>
    <property type="match status" value="1"/>
</dbReference>
<dbReference type="Proteomes" id="UP001434337">
    <property type="component" value="Chromosome"/>
</dbReference>
<sequence>MSDPRLAEIFPPLGLRITCGPLELCGIGDAEVLTLLDVVRGGVHPRHFMPFAFPWTDAPEDELPLNYLQWWWRGMATWSQDAWALDLCVRWEGEVVGVQGVATQDFLTLRYGETGSWLGSRFQGRGIGTAMRQAMCAFLFDHLDFEFITSAAFADNAASLRVSEKLGYKDNGVTWQSRRGDAASNRRLLLLREDFVRGEPISVAGVEPMRRFIGLDR</sequence>
<accession>A0ABZ3C7Z3</accession>
<evidence type="ECO:0000313" key="3">
    <source>
        <dbReference type="Proteomes" id="UP001434337"/>
    </source>
</evidence>
<dbReference type="Gene3D" id="3.40.630.30">
    <property type="match status" value="1"/>
</dbReference>
<dbReference type="InterPro" id="IPR016181">
    <property type="entry name" value="Acyl_CoA_acyltransferase"/>
</dbReference>
<reference evidence="2 3" key="1">
    <citation type="journal article" date="2023" name="Environ Microbiome">
        <title>A coral-associated actinobacterium mitigates coral bleaching under heat stress.</title>
        <authorList>
            <person name="Li J."/>
            <person name="Zou Y."/>
            <person name="Li Q."/>
            <person name="Zhang J."/>
            <person name="Bourne D.G."/>
            <person name="Lyu Y."/>
            <person name="Liu C."/>
            <person name="Zhang S."/>
        </authorList>
    </citation>
    <scope>NUCLEOTIDE SEQUENCE [LARGE SCALE GENOMIC DNA]</scope>
    <source>
        <strain evidence="2 3">SCSIO 13291</strain>
    </source>
</reference>
<dbReference type="EMBL" id="CP115965">
    <property type="protein sequence ID" value="WZW98902.1"/>
    <property type="molecule type" value="Genomic_DNA"/>
</dbReference>
<dbReference type="PROSITE" id="PS51186">
    <property type="entry name" value="GNAT"/>
    <property type="match status" value="1"/>
</dbReference>
<keyword evidence="3" id="KW-1185">Reference proteome</keyword>
<name>A0ABZ3C7Z3_9ACTN</name>
<dbReference type="InterPro" id="IPR000182">
    <property type="entry name" value="GNAT_dom"/>
</dbReference>
<feature type="domain" description="N-acetyltransferase" evidence="1">
    <location>
        <begin position="49"/>
        <end position="190"/>
    </location>
</feature>
<dbReference type="RefSeq" id="WP_342372782.1">
    <property type="nucleotide sequence ID" value="NZ_CP115965.1"/>
</dbReference>
<dbReference type="Pfam" id="PF13302">
    <property type="entry name" value="Acetyltransf_3"/>
    <property type="match status" value="1"/>
</dbReference>